<sequence>MTKVAKTFGKSILALSMLSLLTTSAPTFAQTINGPSSYAYEKSNQYFSGTQEAISQSFIQEVTQYVKLDEKTKQFYLSTDAIKALGKEKYKMALEIITQTNKQIIPFKHELVASNGVLVDANSKSESNKVSPSAIKHSKYWDYDFTWWGLQIYWSHQFIEDLKKDIGLKAGITVGGAIGTIQYLMEKNGKRPPSWFSTWTSAAAALSLYAFLNQDEGCGVYLDCYAYVPTRWHSAC</sequence>
<dbReference type="OrthoDB" id="2473679at2"/>
<gene>
    <name evidence="2" type="ORF">E8L90_07610</name>
</gene>
<reference evidence="2 3" key="1">
    <citation type="submission" date="2019-04" db="EMBL/GenBank/DDBJ databases">
        <title>Whole genome sequencing of Brevibacillus sp. TGS2-1.</title>
        <authorList>
            <person name="Choi A."/>
        </authorList>
    </citation>
    <scope>NUCLEOTIDE SEQUENCE [LARGE SCALE GENOMIC DNA]</scope>
    <source>
        <strain evidence="2 3">TGS2-1</strain>
    </source>
</reference>
<feature type="chain" id="PRO_5039607246" evidence="1">
    <location>
        <begin position="30"/>
        <end position="236"/>
    </location>
</feature>
<evidence type="ECO:0000256" key="1">
    <source>
        <dbReference type="SAM" id="SignalP"/>
    </source>
</evidence>
<dbReference type="EMBL" id="SZNK01000001">
    <property type="protein sequence ID" value="TKI55320.1"/>
    <property type="molecule type" value="Genomic_DNA"/>
</dbReference>
<dbReference type="Proteomes" id="UP000307841">
    <property type="component" value="Unassembled WGS sequence"/>
</dbReference>
<dbReference type="RefSeq" id="WP_137028686.1">
    <property type="nucleotide sequence ID" value="NZ_SZNK01000001.1"/>
</dbReference>
<proteinExistence type="predicted"/>
<evidence type="ECO:0000313" key="3">
    <source>
        <dbReference type="Proteomes" id="UP000307841"/>
    </source>
</evidence>
<comment type="caution">
    <text evidence="2">The sequence shown here is derived from an EMBL/GenBank/DDBJ whole genome shotgun (WGS) entry which is preliminary data.</text>
</comment>
<accession>A0A4U2Y487</accession>
<name>A0A4U2Y487_9BACL</name>
<keyword evidence="3" id="KW-1185">Reference proteome</keyword>
<feature type="signal peptide" evidence="1">
    <location>
        <begin position="1"/>
        <end position="29"/>
    </location>
</feature>
<organism evidence="2 3">
    <name type="scientific">Brevibacillus antibioticus</name>
    <dbReference type="NCBI Taxonomy" id="2570228"/>
    <lineage>
        <taxon>Bacteria</taxon>
        <taxon>Bacillati</taxon>
        <taxon>Bacillota</taxon>
        <taxon>Bacilli</taxon>
        <taxon>Bacillales</taxon>
        <taxon>Paenibacillaceae</taxon>
        <taxon>Brevibacillus</taxon>
    </lineage>
</organism>
<protein>
    <submittedName>
        <fullName evidence="2">Uncharacterized protein</fullName>
    </submittedName>
</protein>
<keyword evidence="1" id="KW-0732">Signal</keyword>
<evidence type="ECO:0000313" key="2">
    <source>
        <dbReference type="EMBL" id="TKI55320.1"/>
    </source>
</evidence>
<dbReference type="AlphaFoldDB" id="A0A4U2Y487"/>